<feature type="coiled-coil region" evidence="1">
    <location>
        <begin position="380"/>
        <end position="421"/>
    </location>
</feature>
<evidence type="ECO:0000313" key="3">
    <source>
        <dbReference type="EMBL" id="KAJ9553803.1"/>
    </source>
</evidence>
<evidence type="ECO:0000256" key="2">
    <source>
        <dbReference type="SAM" id="MobiDB-lite"/>
    </source>
</evidence>
<evidence type="ECO:0008006" key="5">
    <source>
        <dbReference type="Google" id="ProtNLM"/>
    </source>
</evidence>
<feature type="compositionally biased region" description="Polar residues" evidence="2">
    <location>
        <begin position="14"/>
        <end position="33"/>
    </location>
</feature>
<reference evidence="3" key="1">
    <citation type="submission" date="2023-03" db="EMBL/GenBank/DDBJ databases">
        <title>Chromosome-scale reference genome and RAD-based genetic map of yellow starthistle (Centaurea solstitialis) reveal putative structural variation and QTLs associated with invader traits.</title>
        <authorList>
            <person name="Reatini B."/>
            <person name="Cang F.A."/>
            <person name="Jiang Q."/>
            <person name="Mckibben M.T.W."/>
            <person name="Barker M.S."/>
            <person name="Rieseberg L.H."/>
            <person name="Dlugosch K.M."/>
        </authorList>
    </citation>
    <scope>NUCLEOTIDE SEQUENCE</scope>
    <source>
        <strain evidence="3">CAN-66</strain>
        <tissue evidence="3">Leaf</tissue>
    </source>
</reference>
<keyword evidence="1" id="KW-0175">Coiled coil</keyword>
<keyword evidence="4" id="KW-1185">Reference proteome</keyword>
<evidence type="ECO:0000256" key="1">
    <source>
        <dbReference type="SAM" id="Coils"/>
    </source>
</evidence>
<name>A0AA38TB87_9ASTR</name>
<dbReference type="PANTHER" id="PTHR33499:SF11">
    <property type="entry name" value="NO APICAL MERISTEM-ASSOCIATED C-TERMINAL DOMAIN-CONTAINING PROTEIN"/>
    <property type="match status" value="1"/>
</dbReference>
<dbReference type="EMBL" id="JARYMX010000004">
    <property type="protein sequence ID" value="KAJ9553803.1"/>
    <property type="molecule type" value="Genomic_DNA"/>
</dbReference>
<protein>
    <recommendedName>
        <fullName evidence="5">Transposase, Ptta/En/Spm, plant</fullName>
    </recommendedName>
</protein>
<gene>
    <name evidence="3" type="ORF">OSB04_017848</name>
</gene>
<dbReference type="AlphaFoldDB" id="A0AA38TB87"/>
<feature type="region of interest" description="Disordered" evidence="2">
    <location>
        <begin position="1"/>
        <end position="83"/>
    </location>
</feature>
<dbReference type="Pfam" id="PF03004">
    <property type="entry name" value="Transposase_24"/>
    <property type="match status" value="1"/>
</dbReference>
<organism evidence="3 4">
    <name type="scientific">Centaurea solstitialis</name>
    <name type="common">yellow star-thistle</name>
    <dbReference type="NCBI Taxonomy" id="347529"/>
    <lineage>
        <taxon>Eukaryota</taxon>
        <taxon>Viridiplantae</taxon>
        <taxon>Streptophyta</taxon>
        <taxon>Embryophyta</taxon>
        <taxon>Tracheophyta</taxon>
        <taxon>Spermatophyta</taxon>
        <taxon>Magnoliopsida</taxon>
        <taxon>eudicotyledons</taxon>
        <taxon>Gunneridae</taxon>
        <taxon>Pentapetalae</taxon>
        <taxon>asterids</taxon>
        <taxon>campanulids</taxon>
        <taxon>Asterales</taxon>
        <taxon>Asteraceae</taxon>
        <taxon>Carduoideae</taxon>
        <taxon>Cardueae</taxon>
        <taxon>Centaureinae</taxon>
        <taxon>Centaurea</taxon>
    </lineage>
</organism>
<sequence>MAGPGKGALKRFGPQTSSSSHGVTQPQKSSSNRDVPKVHKSSSSRHVPPLHKSSTIRDIPKVHKSSHNNNIPPPYESTSSRDIPMENQGVEEDHQEEDQEIDSIQIEMSSSDPQLEENIGSASYGTSITRKETRVLSETRKRRLNKGQLIFEVDECAGRIVGEDSQRFITKGGCLVREYAKFDGTTWRNQSNLLKEDIINKCMENSNYDPNCRMMVRAIDTQLANQHKNRRFWLHTYYKKFATKEDATRHPPNGMNGIDWVNLCDKFSSEEFQKISTKNKKNRSMNEVPPAVGTVSIARIVDKRRREGEQVSAIEQYKIGHFSTKKNKMVNEKANEIWNELLSEEAVSSCSPAEICLKKLHRIPGYVKGRAAPTKQVLAMENLRMELELEKNKSKALEEEVKRIKEEHGKFQEEQNQMKKQMDFMMVQMSKLSALRSQN</sequence>
<dbReference type="InterPro" id="IPR004252">
    <property type="entry name" value="Probable_transposase_24"/>
</dbReference>
<proteinExistence type="predicted"/>
<dbReference type="PANTHER" id="PTHR33499">
    <property type="entry name" value="OS12G0282400 PROTEIN-RELATED"/>
    <property type="match status" value="1"/>
</dbReference>
<dbReference type="Proteomes" id="UP001172457">
    <property type="component" value="Chromosome 4"/>
</dbReference>
<accession>A0AA38TB87</accession>
<comment type="caution">
    <text evidence="3">The sequence shown here is derived from an EMBL/GenBank/DDBJ whole genome shotgun (WGS) entry which is preliminary data.</text>
</comment>
<evidence type="ECO:0000313" key="4">
    <source>
        <dbReference type="Proteomes" id="UP001172457"/>
    </source>
</evidence>